<proteinExistence type="predicted"/>
<dbReference type="PANTHER" id="PTHR35397:SF1">
    <property type="entry name" value="ARMADILLO-LIKE HELICAL DOMAIN-CONTAINING PROTEIN"/>
    <property type="match status" value="1"/>
</dbReference>
<dbReference type="PANTHER" id="PTHR35397">
    <property type="entry name" value="C2 DOMAIN-CONTAINING PROTEIN-RELATED"/>
    <property type="match status" value="1"/>
</dbReference>
<organism evidence="1 2">
    <name type="scientific">Aphanomyces euteiches</name>
    <dbReference type="NCBI Taxonomy" id="100861"/>
    <lineage>
        <taxon>Eukaryota</taxon>
        <taxon>Sar</taxon>
        <taxon>Stramenopiles</taxon>
        <taxon>Oomycota</taxon>
        <taxon>Saprolegniomycetes</taxon>
        <taxon>Saprolegniales</taxon>
        <taxon>Verrucalvaceae</taxon>
        <taxon>Aphanomyces</taxon>
    </lineage>
</organism>
<dbReference type="VEuPathDB" id="FungiDB:AeMF1_002357"/>
<dbReference type="InterPro" id="IPR013887">
    <property type="entry name" value="UPF0592"/>
</dbReference>
<accession>A0A6G0WT12</accession>
<protein>
    <submittedName>
        <fullName evidence="1">Uncharacterized protein</fullName>
    </submittedName>
</protein>
<keyword evidence="2" id="KW-1185">Reference proteome</keyword>
<comment type="caution">
    <text evidence="1">The sequence shown here is derived from an EMBL/GenBank/DDBJ whole genome shotgun (WGS) entry which is preliminary data.</text>
</comment>
<gene>
    <name evidence="1" type="ORF">Ae201684_012013</name>
</gene>
<reference evidence="1 2" key="1">
    <citation type="submission" date="2019-07" db="EMBL/GenBank/DDBJ databases">
        <title>Genomics analysis of Aphanomyces spp. identifies a new class of oomycete effector associated with host adaptation.</title>
        <authorList>
            <person name="Gaulin E."/>
        </authorList>
    </citation>
    <scope>NUCLEOTIDE SEQUENCE [LARGE SCALE GENOMIC DNA]</scope>
    <source>
        <strain evidence="1 2">ATCC 201684</strain>
    </source>
</reference>
<sequence length="621" mass="70567">MDLWWHHAKWSTAFHESVTDVIANGGLTVDLSAKMLLLEQLADTLENEPETTDAAAKGSMLALWILVVSHIDKVSILSYKYTCFRLALALLRRQEFNLMHLDFDFNTQDVRKEGDREAWRLVHLYRKLVSDTFTYSSTLLLNTNQSEETQRFCATVAVHAFFVFPMIQAPFIDICTWRYCHHQAMHVSALHTELDAAVRAMALQTHTEFMDRTPDLFHWGWLAKPTDPSILPDDSSWRLLLEANDGHLFCAFVRAFHSHVAATIDASASHISVVSWDMVPGYLKLMQLFSLVLYDSMVWLLHQDGKETEDDNKKRPSLSLFPMTSELADSVLATATVLTGNGLVVQLWFPAVVAAIDSIKTKSTPGLERIVATTTEWTQRAGGNFLHHHVNDDNHDNEESAWFQNVLLYPSFVSLRRVIASFLGLLPHDDEAATVVILQWAYTHMQRLPVEDKDLLATMLLPHFYELFLHWSPRVRLCFHQLLVFQLFRHDRRCLHLASDAVVLTACHDHETKEALASFCFEKPPILSDSPSMILDLSVASKVDSFMYMLREPQSGLFPEALDIFVDISIVEYGECVQDYYNRCTAIEARQGHPLESTDVIQGPDLKKLLAAAATTTAKKH</sequence>
<dbReference type="AlphaFoldDB" id="A0A6G0WT12"/>
<name>A0A6G0WT12_9STRA</name>
<evidence type="ECO:0000313" key="1">
    <source>
        <dbReference type="EMBL" id="KAF0730594.1"/>
    </source>
</evidence>
<evidence type="ECO:0000313" key="2">
    <source>
        <dbReference type="Proteomes" id="UP000481153"/>
    </source>
</evidence>
<dbReference type="EMBL" id="VJMJ01000153">
    <property type="protein sequence ID" value="KAF0730594.1"/>
    <property type="molecule type" value="Genomic_DNA"/>
</dbReference>
<dbReference type="Proteomes" id="UP000481153">
    <property type="component" value="Unassembled WGS sequence"/>
</dbReference>
<dbReference type="Pfam" id="PF08578">
    <property type="entry name" value="DUF1765"/>
    <property type="match status" value="1"/>
</dbReference>